<gene>
    <name evidence="2" type="ORF">PRVXH_000665</name>
</gene>
<dbReference type="Pfam" id="PF01381">
    <property type="entry name" value="HTH_3"/>
    <property type="match status" value="1"/>
</dbReference>
<dbReference type="SUPFAM" id="SSF47413">
    <property type="entry name" value="lambda repressor-like DNA-binding domains"/>
    <property type="match status" value="1"/>
</dbReference>
<evidence type="ECO:0000259" key="1">
    <source>
        <dbReference type="PROSITE" id="PS50943"/>
    </source>
</evidence>
<reference evidence="2" key="2">
    <citation type="submission" date="2024-06" db="EMBL/GenBank/DDBJ databases">
        <authorList>
            <person name="Petrova K.O."/>
            <person name="Toshchakov S.V."/>
            <person name="Boltjanskaja Y.V."/>
            <person name="Kevbrin V.V."/>
        </authorList>
    </citation>
    <scope>NUCLEOTIDE SEQUENCE</scope>
    <source>
        <strain evidence="2">Z-710</strain>
    </source>
</reference>
<dbReference type="InterPro" id="IPR010982">
    <property type="entry name" value="Lambda_DNA-bd_dom_sf"/>
</dbReference>
<dbReference type="GO" id="GO:0003677">
    <property type="term" value="F:DNA binding"/>
    <property type="evidence" value="ECO:0007669"/>
    <property type="project" value="InterPro"/>
</dbReference>
<dbReference type="RefSeq" id="WP_353893895.1">
    <property type="nucleotide sequence ID" value="NZ_CP159485.1"/>
</dbReference>
<accession>A0AAU8HV98</accession>
<dbReference type="InterPro" id="IPR011990">
    <property type="entry name" value="TPR-like_helical_dom_sf"/>
</dbReference>
<evidence type="ECO:0000313" key="2">
    <source>
        <dbReference type="EMBL" id="XCI29347.1"/>
    </source>
</evidence>
<name>A0AAU8HV98_9FIRM</name>
<feature type="domain" description="HTH cro/C1-type" evidence="1">
    <location>
        <begin position="1"/>
        <end position="55"/>
    </location>
</feature>
<reference evidence="2" key="1">
    <citation type="journal article" date="2018" name="Antonie Van Leeuwenhoek">
        <title>Proteinivorax hydrogeniformans sp. nov., an anaerobic, haloalkaliphilic bacterium fermenting proteinaceous compounds with high hydrogen production.</title>
        <authorList>
            <person name="Boltyanskaya Y."/>
            <person name="Detkova E."/>
            <person name="Pimenov N."/>
            <person name="Kevbrin V."/>
        </authorList>
    </citation>
    <scope>NUCLEOTIDE SEQUENCE</scope>
    <source>
        <strain evidence="2">Z-710</strain>
    </source>
</reference>
<protein>
    <submittedName>
        <fullName evidence="2">Helix-turn-helix transcriptional regulator</fullName>
    </submittedName>
</protein>
<dbReference type="AlphaFoldDB" id="A0AAU8HV98"/>
<dbReference type="InterPro" id="IPR001387">
    <property type="entry name" value="Cro/C1-type_HTH"/>
</dbReference>
<dbReference type="Gene3D" id="1.25.40.10">
    <property type="entry name" value="Tetratricopeptide repeat domain"/>
    <property type="match status" value="1"/>
</dbReference>
<dbReference type="CDD" id="cd00093">
    <property type="entry name" value="HTH_XRE"/>
    <property type="match status" value="1"/>
</dbReference>
<proteinExistence type="predicted"/>
<organism evidence="2">
    <name type="scientific">Proteinivorax hydrogeniformans</name>
    <dbReference type="NCBI Taxonomy" id="1826727"/>
    <lineage>
        <taxon>Bacteria</taxon>
        <taxon>Bacillati</taxon>
        <taxon>Bacillota</taxon>
        <taxon>Clostridia</taxon>
        <taxon>Eubacteriales</taxon>
        <taxon>Proteinivoracaceae</taxon>
        <taxon>Proteinivorax</taxon>
    </lineage>
</organism>
<dbReference type="PROSITE" id="PS50943">
    <property type="entry name" value="HTH_CROC1"/>
    <property type="match status" value="1"/>
</dbReference>
<dbReference type="SMART" id="SM00530">
    <property type="entry name" value="HTH_XRE"/>
    <property type="match status" value="1"/>
</dbReference>
<sequence>MRKIRKNLGYSQLDVKEIGSISADTLRRIESGKVIPRYDTLELLSIVYKQDLLEVLKKYRQEKLLFEYHDDLDYIITSTDKHEIIKLQECIEARIKSIDYNTVLNPKEIDQFLAFIKAFKVHNTGHSTEIKIVKVNLINKLRLTIPSFNIKKFDTFNYCYIEYRILLLLSLLIAKEDDFTQSNKILYFILSQLLDDKFKTKYIESLIAKVYSNIAYNYHMLDKHQKVIEVCCKGINYCLDKDVFRPLYLLYYRQGIAQFHQGAREYQASIENSFYLLKTTQNNTLLKKYVKASKDKYGIVIPGF</sequence>
<dbReference type="EMBL" id="CP159485">
    <property type="protein sequence ID" value="XCI29347.1"/>
    <property type="molecule type" value="Genomic_DNA"/>
</dbReference>